<comment type="caution">
    <text evidence="1">The sequence shown here is derived from an EMBL/GenBank/DDBJ whole genome shotgun (WGS) entry which is preliminary data.</text>
</comment>
<organism evidence="1 2">
    <name type="scientific">Roseovarius atlanticus</name>
    <dbReference type="NCBI Taxonomy" id="1641875"/>
    <lineage>
        <taxon>Bacteria</taxon>
        <taxon>Pseudomonadati</taxon>
        <taxon>Pseudomonadota</taxon>
        <taxon>Alphaproteobacteria</taxon>
        <taxon>Rhodobacterales</taxon>
        <taxon>Roseobacteraceae</taxon>
        <taxon>Roseovarius</taxon>
    </lineage>
</organism>
<name>A0A0T5NTS0_9RHOB</name>
<protein>
    <submittedName>
        <fullName evidence="1">Uncharacterized protein</fullName>
    </submittedName>
</protein>
<sequence length="84" mass="9009">MDGLERSGATGDEAEAVARLGFLEWVFAHPGTVTARVVREALDEPAVQNADSAAAKAFVGVLEEARHAVRMTRGRRGRAARLVH</sequence>
<dbReference type="OrthoDB" id="7874372at2"/>
<evidence type="ECO:0000313" key="2">
    <source>
        <dbReference type="Proteomes" id="UP000051295"/>
    </source>
</evidence>
<dbReference type="Proteomes" id="UP000051295">
    <property type="component" value="Unassembled WGS sequence"/>
</dbReference>
<evidence type="ECO:0000313" key="1">
    <source>
        <dbReference type="EMBL" id="KRS12333.1"/>
    </source>
</evidence>
<gene>
    <name evidence="1" type="ORF">XM53_11860</name>
</gene>
<proteinExistence type="predicted"/>
<dbReference type="AlphaFoldDB" id="A0A0T5NTS0"/>
<dbReference type="PATRIC" id="fig|1641875.4.peg.160"/>
<dbReference type="EMBL" id="LAXJ01000010">
    <property type="protein sequence ID" value="KRS12333.1"/>
    <property type="molecule type" value="Genomic_DNA"/>
</dbReference>
<reference evidence="1 2" key="1">
    <citation type="submission" date="2015-04" db="EMBL/GenBank/DDBJ databases">
        <title>The draft genome sequence of Roseovarius sp.R12b.</title>
        <authorList>
            <person name="Li G."/>
            <person name="Lai Q."/>
            <person name="Shao Z."/>
            <person name="Yan P."/>
        </authorList>
    </citation>
    <scope>NUCLEOTIDE SEQUENCE [LARGE SCALE GENOMIC DNA]</scope>
    <source>
        <strain evidence="1 2">R12B</strain>
    </source>
</reference>
<keyword evidence="2" id="KW-1185">Reference proteome</keyword>
<accession>A0A0T5NTS0</accession>